<dbReference type="Gene3D" id="3.40.50.12370">
    <property type="match status" value="1"/>
</dbReference>
<dbReference type="RefSeq" id="WP_171325874.1">
    <property type="nucleotide sequence ID" value="NZ_JABFBC010000002.1"/>
</dbReference>
<gene>
    <name evidence="3" type="ORF">HMH01_12015</name>
</gene>
<organism evidence="3 4">
    <name type="scientific">Halovulum dunhuangense</name>
    <dbReference type="NCBI Taxonomy" id="1505036"/>
    <lineage>
        <taxon>Bacteria</taxon>
        <taxon>Pseudomonadati</taxon>
        <taxon>Pseudomonadota</taxon>
        <taxon>Alphaproteobacteria</taxon>
        <taxon>Rhodobacterales</taxon>
        <taxon>Paracoccaceae</taxon>
        <taxon>Halovulum</taxon>
    </lineage>
</organism>
<comment type="similarity">
    <text evidence="1">Belongs to the universal stress protein A family.</text>
</comment>
<dbReference type="AlphaFoldDB" id="A0A849L4T9"/>
<evidence type="ECO:0000313" key="3">
    <source>
        <dbReference type="EMBL" id="NNU81161.1"/>
    </source>
</evidence>
<dbReference type="Pfam" id="PF00582">
    <property type="entry name" value="Usp"/>
    <property type="match status" value="1"/>
</dbReference>
<sequence>MPFASVLTLIRPDQPDSALEGAIGFAGDGHLMVLVAAKAPPAPVSAYDMTSGTAWLEATEEARRWAAESADAVEALLARRDQRGAVSGHVAGPVHLSDLVASASRCADIVLMPVGAARDQELEHAVVNGAMFETGAPVLVYPAATTPASTPKNVLVAWKATPESGRALRLALPVLKTAASVTVLLIDPEPGARGHGEEPGADIATYLAHHGIRPEVVKLPSEGRTAEEDITRQVRETGADMLVMGAYGHSRLRQRIFGGTTQAILDAPPCPVFFAH</sequence>
<dbReference type="Proteomes" id="UP000572377">
    <property type="component" value="Unassembled WGS sequence"/>
</dbReference>
<dbReference type="PRINTS" id="PR01438">
    <property type="entry name" value="UNVRSLSTRESS"/>
</dbReference>
<dbReference type="InterPro" id="IPR006015">
    <property type="entry name" value="Universal_stress_UspA"/>
</dbReference>
<dbReference type="EMBL" id="JABFBC010000002">
    <property type="protein sequence ID" value="NNU81161.1"/>
    <property type="molecule type" value="Genomic_DNA"/>
</dbReference>
<reference evidence="3 4" key="1">
    <citation type="submission" date="2020-05" db="EMBL/GenBank/DDBJ databases">
        <title>Gimesia benthica sp. nov., a novel planctomycete isolated from a deep-sea water sample of the Northwest Indian Ocean.</title>
        <authorList>
            <person name="Wang J."/>
            <person name="Ruan C."/>
            <person name="Song L."/>
            <person name="Zhu Y."/>
            <person name="Li A."/>
            <person name="Zheng X."/>
            <person name="Wang L."/>
            <person name="Lu Z."/>
            <person name="Huang Y."/>
            <person name="Du W."/>
            <person name="Zhou Y."/>
            <person name="Huang L."/>
            <person name="Dai X."/>
        </authorList>
    </citation>
    <scope>NUCLEOTIDE SEQUENCE [LARGE SCALE GENOMIC DNA]</scope>
    <source>
        <strain evidence="3 4">YYQ-30</strain>
    </source>
</reference>
<dbReference type="CDD" id="cd00293">
    <property type="entry name" value="USP-like"/>
    <property type="match status" value="1"/>
</dbReference>
<feature type="domain" description="UspA" evidence="2">
    <location>
        <begin position="152"/>
        <end position="273"/>
    </location>
</feature>
<accession>A0A849L4T9</accession>
<dbReference type="InterPro" id="IPR006016">
    <property type="entry name" value="UspA"/>
</dbReference>
<dbReference type="SUPFAM" id="SSF52402">
    <property type="entry name" value="Adenine nucleotide alpha hydrolases-like"/>
    <property type="match status" value="1"/>
</dbReference>
<keyword evidence="4" id="KW-1185">Reference proteome</keyword>
<name>A0A849L4T9_9RHOB</name>
<comment type="caution">
    <text evidence="3">The sequence shown here is derived from an EMBL/GenBank/DDBJ whole genome shotgun (WGS) entry which is preliminary data.</text>
</comment>
<evidence type="ECO:0000256" key="1">
    <source>
        <dbReference type="ARBA" id="ARBA00008791"/>
    </source>
</evidence>
<proteinExistence type="inferred from homology"/>
<evidence type="ECO:0000313" key="4">
    <source>
        <dbReference type="Proteomes" id="UP000572377"/>
    </source>
</evidence>
<evidence type="ECO:0000259" key="2">
    <source>
        <dbReference type="Pfam" id="PF00582"/>
    </source>
</evidence>
<protein>
    <submittedName>
        <fullName evidence="3">Universal stress protein</fullName>
    </submittedName>
</protein>